<dbReference type="InterPro" id="IPR006913">
    <property type="entry name" value="CENP-V/GFA"/>
</dbReference>
<keyword evidence="2" id="KW-0479">Metal-binding</keyword>
<comment type="similarity">
    <text evidence="1">Belongs to the Gfa family.</text>
</comment>
<dbReference type="RefSeq" id="WP_223229266.1">
    <property type="nucleotide sequence ID" value="NZ_CYPW01000009.1"/>
</dbReference>
<dbReference type="AlphaFoldDB" id="A0A0P1FA90"/>
<keyword evidence="3" id="KW-0862">Zinc</keyword>
<feature type="domain" description="CENP-V/GFA" evidence="5">
    <location>
        <begin position="41"/>
        <end position="155"/>
    </location>
</feature>
<dbReference type="PANTHER" id="PTHR33337:SF40">
    <property type="entry name" value="CENP-V_GFA DOMAIN-CONTAINING PROTEIN-RELATED"/>
    <property type="match status" value="1"/>
</dbReference>
<dbReference type="GO" id="GO:0016846">
    <property type="term" value="F:carbon-sulfur lyase activity"/>
    <property type="evidence" value="ECO:0007669"/>
    <property type="project" value="InterPro"/>
</dbReference>
<evidence type="ECO:0000313" key="6">
    <source>
        <dbReference type="EMBL" id="CUH51906.1"/>
    </source>
</evidence>
<protein>
    <recommendedName>
        <fullName evidence="5">CENP-V/GFA domain-containing protein</fullName>
    </recommendedName>
</protein>
<dbReference type="InterPro" id="IPR011057">
    <property type="entry name" value="Mss4-like_sf"/>
</dbReference>
<dbReference type="GO" id="GO:0046872">
    <property type="term" value="F:metal ion binding"/>
    <property type="evidence" value="ECO:0007669"/>
    <property type="project" value="UniProtKB-KW"/>
</dbReference>
<gene>
    <name evidence="6" type="ORF">SHM7688_01345</name>
</gene>
<evidence type="ECO:0000256" key="3">
    <source>
        <dbReference type="ARBA" id="ARBA00022833"/>
    </source>
</evidence>
<name>A0A0P1FA90_9RHOB</name>
<keyword evidence="4" id="KW-0456">Lyase</keyword>
<evidence type="ECO:0000256" key="1">
    <source>
        <dbReference type="ARBA" id="ARBA00005495"/>
    </source>
</evidence>
<evidence type="ECO:0000313" key="7">
    <source>
        <dbReference type="Proteomes" id="UP000054823"/>
    </source>
</evidence>
<accession>A0A0P1FA90</accession>
<dbReference type="EMBL" id="CYPW01000009">
    <property type="protein sequence ID" value="CUH51906.1"/>
    <property type="molecule type" value="Genomic_DNA"/>
</dbReference>
<evidence type="ECO:0000256" key="4">
    <source>
        <dbReference type="ARBA" id="ARBA00023239"/>
    </source>
</evidence>
<reference evidence="6 7" key="1">
    <citation type="submission" date="2015-09" db="EMBL/GenBank/DDBJ databases">
        <authorList>
            <consortium name="Swine Surveillance"/>
        </authorList>
    </citation>
    <scope>NUCLEOTIDE SEQUENCE [LARGE SCALE GENOMIC DNA]</scope>
    <source>
        <strain evidence="6 7">CECT 7688</strain>
    </source>
</reference>
<dbReference type="Pfam" id="PF04828">
    <property type="entry name" value="GFA"/>
    <property type="match status" value="1"/>
</dbReference>
<dbReference type="Gene3D" id="3.90.1590.10">
    <property type="entry name" value="glutathione-dependent formaldehyde- activating enzyme (gfa)"/>
    <property type="match status" value="1"/>
</dbReference>
<evidence type="ECO:0000256" key="2">
    <source>
        <dbReference type="ARBA" id="ARBA00022723"/>
    </source>
</evidence>
<sequence>MRLPGGRQAQLRTQSVLHTQSNPNVLFSLKGFPMSKSTFPLTASCLCGQIKITVDSEPILTLACHCQDCQKLTASAFSMTAMLPTEATSIEGQLTSGGLRGTEKTHYFCKSCLSFIYTQMHYAPERVNLRTAMLQELSCNAPFVELMTDEKLPWAQVPAQHSYAQYPETSDEFHWLLSEYANQS</sequence>
<evidence type="ECO:0000259" key="5">
    <source>
        <dbReference type="PROSITE" id="PS51891"/>
    </source>
</evidence>
<dbReference type="PROSITE" id="PS51891">
    <property type="entry name" value="CENP_V_GFA"/>
    <property type="match status" value="1"/>
</dbReference>
<keyword evidence="7" id="KW-1185">Reference proteome</keyword>
<dbReference type="STRING" id="321267.SHM7688_01345"/>
<dbReference type="Proteomes" id="UP000054823">
    <property type="component" value="Unassembled WGS sequence"/>
</dbReference>
<proteinExistence type="inferred from homology"/>
<dbReference type="SUPFAM" id="SSF51316">
    <property type="entry name" value="Mss4-like"/>
    <property type="match status" value="1"/>
</dbReference>
<dbReference type="PANTHER" id="PTHR33337">
    <property type="entry name" value="GFA DOMAIN-CONTAINING PROTEIN"/>
    <property type="match status" value="1"/>
</dbReference>
<organism evidence="6 7">
    <name type="scientific">Shimia marina</name>
    <dbReference type="NCBI Taxonomy" id="321267"/>
    <lineage>
        <taxon>Bacteria</taxon>
        <taxon>Pseudomonadati</taxon>
        <taxon>Pseudomonadota</taxon>
        <taxon>Alphaproteobacteria</taxon>
        <taxon>Rhodobacterales</taxon>
        <taxon>Roseobacteraceae</taxon>
    </lineage>
</organism>